<evidence type="ECO:0000313" key="2">
    <source>
        <dbReference type="Proteomes" id="UP000601736"/>
    </source>
</evidence>
<gene>
    <name evidence="1" type="ORF">NMYAN_130017</name>
</gene>
<reference evidence="1" key="1">
    <citation type="submission" date="2021-02" db="EMBL/GenBank/DDBJ databases">
        <authorList>
            <person name="Han P."/>
        </authorList>
    </citation>
    <scope>NUCLEOTIDE SEQUENCE</scope>
    <source>
        <strain evidence="1">Nitrosomonas nitrosa 18-3D</strain>
    </source>
</reference>
<name>A0A8H9D863_9PROT</name>
<comment type="caution">
    <text evidence="1">The sequence shown here is derived from an EMBL/GenBank/DDBJ whole genome shotgun (WGS) entry which is preliminary data.</text>
</comment>
<dbReference type="EMBL" id="CAJNAP010000005">
    <property type="protein sequence ID" value="CAE6494003.1"/>
    <property type="molecule type" value="Genomic_DNA"/>
</dbReference>
<accession>A0A8H9D863</accession>
<proteinExistence type="predicted"/>
<evidence type="ECO:0000313" key="1">
    <source>
        <dbReference type="EMBL" id="CAE6494003.1"/>
    </source>
</evidence>
<organism evidence="1 2">
    <name type="scientific">Nitrosomonas nitrosa</name>
    <dbReference type="NCBI Taxonomy" id="52442"/>
    <lineage>
        <taxon>Bacteria</taxon>
        <taxon>Pseudomonadati</taxon>
        <taxon>Pseudomonadota</taxon>
        <taxon>Betaproteobacteria</taxon>
        <taxon>Nitrosomonadales</taxon>
        <taxon>Nitrosomonadaceae</taxon>
        <taxon>Nitrosomonas</taxon>
    </lineage>
</organism>
<dbReference type="Proteomes" id="UP000601736">
    <property type="component" value="Unassembled WGS sequence"/>
</dbReference>
<protein>
    <submittedName>
        <fullName evidence="1">Uncharacterized protein</fullName>
    </submittedName>
</protein>
<sequence length="52" mass="6019">MILLMHFIAMKIYLSALLLIPLAPQNSQLYLLPLGEGWMRDDKKSNFEVRSV</sequence>
<dbReference type="AlphaFoldDB" id="A0A8H9D863"/>